<proteinExistence type="predicted"/>
<dbReference type="AlphaFoldDB" id="A0A6A4HF09"/>
<protein>
    <submittedName>
        <fullName evidence="1">Uncharacterized protein</fullName>
    </submittedName>
</protein>
<dbReference type="EMBL" id="ML769504">
    <property type="protein sequence ID" value="KAE9397009.1"/>
    <property type="molecule type" value="Genomic_DNA"/>
</dbReference>
<evidence type="ECO:0000313" key="1">
    <source>
        <dbReference type="EMBL" id="KAE9397009.1"/>
    </source>
</evidence>
<sequence length="151" mass="16580">MTAGMSEVRLKAVTQMEAGIGMGMGTPGASELYLSRITMPQTPQHILRLSESSFPYVVFYRATDRRNVENVINFSICLEMNTETNLGGNVGSSSDSDLVLVDSVSAYTLVFTGGCSFRFRIDLLFLSLLCSNLKLEAAYEEQAQWEAVNEG</sequence>
<gene>
    <name evidence="1" type="ORF">BT96DRAFT_977199</name>
</gene>
<reference evidence="1" key="1">
    <citation type="journal article" date="2019" name="Environ. Microbiol.">
        <title>Fungal ecological strategies reflected in gene transcription - a case study of two litter decomposers.</title>
        <authorList>
            <person name="Barbi F."/>
            <person name="Kohler A."/>
            <person name="Barry K."/>
            <person name="Baskaran P."/>
            <person name="Daum C."/>
            <person name="Fauchery L."/>
            <person name="Ihrmark K."/>
            <person name="Kuo A."/>
            <person name="LaButti K."/>
            <person name="Lipzen A."/>
            <person name="Morin E."/>
            <person name="Grigoriev I.V."/>
            <person name="Henrissat B."/>
            <person name="Lindahl B."/>
            <person name="Martin F."/>
        </authorList>
    </citation>
    <scope>NUCLEOTIDE SEQUENCE</scope>
    <source>
        <strain evidence="1">JB14</strain>
    </source>
</reference>
<name>A0A6A4HF09_9AGAR</name>
<organism evidence="1 2">
    <name type="scientific">Gymnopus androsaceus JB14</name>
    <dbReference type="NCBI Taxonomy" id="1447944"/>
    <lineage>
        <taxon>Eukaryota</taxon>
        <taxon>Fungi</taxon>
        <taxon>Dikarya</taxon>
        <taxon>Basidiomycota</taxon>
        <taxon>Agaricomycotina</taxon>
        <taxon>Agaricomycetes</taxon>
        <taxon>Agaricomycetidae</taxon>
        <taxon>Agaricales</taxon>
        <taxon>Marasmiineae</taxon>
        <taxon>Omphalotaceae</taxon>
        <taxon>Gymnopus</taxon>
    </lineage>
</organism>
<evidence type="ECO:0000313" key="2">
    <source>
        <dbReference type="Proteomes" id="UP000799118"/>
    </source>
</evidence>
<dbReference type="Proteomes" id="UP000799118">
    <property type="component" value="Unassembled WGS sequence"/>
</dbReference>
<keyword evidence="2" id="KW-1185">Reference proteome</keyword>
<accession>A0A6A4HF09</accession>